<organism evidence="1 2">
    <name type="scientific">Scleroderma citrinum Foug A</name>
    <dbReference type="NCBI Taxonomy" id="1036808"/>
    <lineage>
        <taxon>Eukaryota</taxon>
        <taxon>Fungi</taxon>
        <taxon>Dikarya</taxon>
        <taxon>Basidiomycota</taxon>
        <taxon>Agaricomycotina</taxon>
        <taxon>Agaricomycetes</taxon>
        <taxon>Agaricomycetidae</taxon>
        <taxon>Boletales</taxon>
        <taxon>Sclerodermatineae</taxon>
        <taxon>Sclerodermataceae</taxon>
        <taxon>Scleroderma</taxon>
    </lineage>
</organism>
<dbReference type="HOGENOM" id="CLU_2575236_0_0_1"/>
<keyword evidence="2" id="KW-1185">Reference proteome</keyword>
<proteinExistence type="predicted"/>
<dbReference type="Proteomes" id="UP000053989">
    <property type="component" value="Unassembled WGS sequence"/>
</dbReference>
<protein>
    <submittedName>
        <fullName evidence="1">Uncharacterized protein</fullName>
    </submittedName>
</protein>
<dbReference type="InParanoid" id="A0A0C3ERC0"/>
<name>A0A0C3ERC0_9AGAM</name>
<dbReference type="EMBL" id="KN822004">
    <property type="protein sequence ID" value="KIM70664.1"/>
    <property type="molecule type" value="Genomic_DNA"/>
</dbReference>
<reference evidence="1 2" key="1">
    <citation type="submission" date="2014-04" db="EMBL/GenBank/DDBJ databases">
        <authorList>
            <consortium name="DOE Joint Genome Institute"/>
            <person name="Kuo A."/>
            <person name="Kohler A."/>
            <person name="Nagy L.G."/>
            <person name="Floudas D."/>
            <person name="Copeland A."/>
            <person name="Barry K.W."/>
            <person name="Cichocki N."/>
            <person name="Veneault-Fourrey C."/>
            <person name="LaButti K."/>
            <person name="Lindquist E.A."/>
            <person name="Lipzen A."/>
            <person name="Lundell T."/>
            <person name="Morin E."/>
            <person name="Murat C."/>
            <person name="Sun H."/>
            <person name="Tunlid A."/>
            <person name="Henrissat B."/>
            <person name="Grigoriev I.V."/>
            <person name="Hibbett D.S."/>
            <person name="Martin F."/>
            <person name="Nordberg H.P."/>
            <person name="Cantor M.N."/>
            <person name="Hua S.X."/>
        </authorList>
    </citation>
    <scope>NUCLEOTIDE SEQUENCE [LARGE SCALE GENOMIC DNA]</scope>
    <source>
        <strain evidence="1 2">Foug A</strain>
    </source>
</reference>
<dbReference type="AlphaFoldDB" id="A0A0C3ERC0"/>
<gene>
    <name evidence="1" type="ORF">SCLCIDRAFT_161646</name>
</gene>
<accession>A0A0C3ERC0</accession>
<sequence length="81" mass="9299">MSPVLSLWFIYRTFVTLRYPSSSLNIFLHTSHSSVIPTFTCSVNAVFISMHCSDREYTKSALRRDGASLKPYRGTSNMRFL</sequence>
<evidence type="ECO:0000313" key="2">
    <source>
        <dbReference type="Proteomes" id="UP000053989"/>
    </source>
</evidence>
<reference evidence="2" key="2">
    <citation type="submission" date="2015-01" db="EMBL/GenBank/DDBJ databases">
        <title>Evolutionary Origins and Diversification of the Mycorrhizal Mutualists.</title>
        <authorList>
            <consortium name="DOE Joint Genome Institute"/>
            <consortium name="Mycorrhizal Genomics Consortium"/>
            <person name="Kohler A."/>
            <person name="Kuo A."/>
            <person name="Nagy L.G."/>
            <person name="Floudas D."/>
            <person name="Copeland A."/>
            <person name="Barry K.W."/>
            <person name="Cichocki N."/>
            <person name="Veneault-Fourrey C."/>
            <person name="LaButti K."/>
            <person name="Lindquist E.A."/>
            <person name="Lipzen A."/>
            <person name="Lundell T."/>
            <person name="Morin E."/>
            <person name="Murat C."/>
            <person name="Riley R."/>
            <person name="Ohm R."/>
            <person name="Sun H."/>
            <person name="Tunlid A."/>
            <person name="Henrissat B."/>
            <person name="Grigoriev I.V."/>
            <person name="Hibbett D.S."/>
            <person name="Martin F."/>
        </authorList>
    </citation>
    <scope>NUCLEOTIDE SEQUENCE [LARGE SCALE GENOMIC DNA]</scope>
    <source>
        <strain evidence="2">Foug A</strain>
    </source>
</reference>
<evidence type="ECO:0000313" key="1">
    <source>
        <dbReference type="EMBL" id="KIM70664.1"/>
    </source>
</evidence>